<evidence type="ECO:0000313" key="3">
    <source>
        <dbReference type="Proteomes" id="UP001185331"/>
    </source>
</evidence>
<accession>A0AAE4BL31</accession>
<feature type="transmembrane region" description="Helical" evidence="1">
    <location>
        <begin position="254"/>
        <end position="272"/>
    </location>
</feature>
<evidence type="ECO:0000256" key="1">
    <source>
        <dbReference type="SAM" id="Phobius"/>
    </source>
</evidence>
<dbReference type="EMBL" id="JAVDQK010000004">
    <property type="protein sequence ID" value="MDR6218478.1"/>
    <property type="molecule type" value="Genomic_DNA"/>
</dbReference>
<feature type="transmembrane region" description="Helical" evidence="1">
    <location>
        <begin position="94"/>
        <end position="117"/>
    </location>
</feature>
<dbReference type="RefSeq" id="WP_309854997.1">
    <property type="nucleotide sequence ID" value="NZ_JAVDQJ010000005.1"/>
</dbReference>
<evidence type="ECO:0000313" key="2">
    <source>
        <dbReference type="EMBL" id="MDR6218478.1"/>
    </source>
</evidence>
<feature type="transmembrane region" description="Helical" evidence="1">
    <location>
        <begin position="330"/>
        <end position="347"/>
    </location>
</feature>
<feature type="transmembrane region" description="Helical" evidence="1">
    <location>
        <begin position="284"/>
        <end position="310"/>
    </location>
</feature>
<organism evidence="2 3">
    <name type="scientific">Deinococcus soli</name>
    <name type="common">ex Cha et al. 2016</name>
    <dbReference type="NCBI Taxonomy" id="1309411"/>
    <lineage>
        <taxon>Bacteria</taxon>
        <taxon>Thermotogati</taxon>
        <taxon>Deinococcota</taxon>
        <taxon>Deinococci</taxon>
        <taxon>Deinococcales</taxon>
        <taxon>Deinococcaceae</taxon>
        <taxon>Deinococcus</taxon>
    </lineage>
</organism>
<keyword evidence="1" id="KW-0812">Transmembrane</keyword>
<gene>
    <name evidence="2" type="ORF">J2Y00_002041</name>
</gene>
<sequence length="506" mass="54243">MTFWARWGPAVTAAALLAALCTWQAMQTLSLGGGAFTYALEDAYVHMQMALNLAQHGVWGVNPDAFSGSTSSPAWTVLLSAAYAVLGPHDLLPLALGGLLAAAFLTLADAVLLTLGVRRAGVRAGVLCGLVLLAPLPFMVLSGMETTLQVTAFTAVLLITARHVQGARVSPAWFAALAALTVGARYEMIAPLGILALAFAWRRQWLIAAALLVGAALPVALLGIVSMHHVGLALPNSVTSRLQDTDAPLAERLTRGWFLLTWAVSLAGAAALHARSAARRPALLLLAVMTAVSLAAHVLSGIPGFTYWAFRYDTYLIVAGTLLLPALLQDRPAVMVVAALLPLAGYLPTAHRRLAEPLYAPYVAQSFRVQQGTAARFLRAHYAGQDVLVDDLGYIGRYATVNLDDYAGLATTGLTAKTAQERFKFLRANAEKYQVVVLHTDMGRMPEWTLLGLWHSHTAMKVYSPVFAVYAPNRRAVPTLKRALCSAAPYRDERVTLELTFTCPAR</sequence>
<name>A0AAE4BL31_9DEIO</name>
<dbReference type="AlphaFoldDB" id="A0AAE4BL31"/>
<feature type="transmembrane region" description="Helical" evidence="1">
    <location>
        <begin position="206"/>
        <end position="234"/>
    </location>
</feature>
<dbReference type="Proteomes" id="UP001185331">
    <property type="component" value="Unassembled WGS sequence"/>
</dbReference>
<reference evidence="2" key="1">
    <citation type="submission" date="2023-07" db="EMBL/GenBank/DDBJ databases">
        <title>Sorghum-associated microbial communities from plants grown in Nebraska, USA.</title>
        <authorList>
            <person name="Schachtman D."/>
        </authorList>
    </citation>
    <scope>NUCLEOTIDE SEQUENCE</scope>
    <source>
        <strain evidence="2">BE330</strain>
    </source>
</reference>
<comment type="caution">
    <text evidence="2">The sequence shown here is derived from an EMBL/GenBank/DDBJ whole genome shotgun (WGS) entry which is preliminary data.</text>
</comment>
<feature type="transmembrane region" description="Helical" evidence="1">
    <location>
        <begin position="124"/>
        <end position="144"/>
    </location>
</feature>
<protein>
    <submittedName>
        <fullName evidence="2">Uncharacterized protein</fullName>
    </submittedName>
</protein>
<proteinExistence type="predicted"/>
<keyword evidence="1" id="KW-1133">Transmembrane helix</keyword>
<feature type="transmembrane region" description="Helical" evidence="1">
    <location>
        <begin position="172"/>
        <end position="199"/>
    </location>
</feature>
<keyword evidence="1" id="KW-0472">Membrane</keyword>